<evidence type="ECO:0000256" key="1">
    <source>
        <dbReference type="SAM" id="MobiDB-lite"/>
    </source>
</evidence>
<proteinExistence type="predicted"/>
<dbReference type="EMBL" id="JAJJHW010001127">
    <property type="protein sequence ID" value="KAH8377668.1"/>
    <property type="molecule type" value="Genomic_DNA"/>
</dbReference>
<name>A0AAD4K585_9MUSC</name>
<sequence>RNTNTSTSKANMEKLPCSGTIKPSVIYQKLMVENLTVVRPPILKIYYWESFDITGLNKKLRSNKKEHDHVLAIPVRQIQSQPLKVIFWLRNMSAKPLEIKLKRIQNCKCQPQQTRVGFNQFRQLFHCPHRRLINVSQELLNLQPDEVLPLSITAYFFLYGEHYLSYEVCTGDERKFMWSFKLEISEFDLEKCLLTKELLPINIKQFQHITQPIWVQNITMAHLAFAFSSRERNFKLHNSNLTVPRQSVWPLLVEYRPLDYDNEIELMLTYDKAKARYKVKARGVITDENEITDMPLKDRESSDYLYIIYPNRLNFEICVKESRTQLVNVHNSGQKCMEFRWQNYIISDFFAVTFEPQVFRLKGHHSKLCEIRIAVFERLVFFRRIPIVLEVHRILDAATLIAKAELAEIESIDDPKWKEDSYVEHVFLHLNIRVHMRNLDAKDDDAGDEIEGSCLPCGGAGTDTKDPGAAGDAPPPTMTLEQQRNAEREELVKRLSAKRKLNANEIIELSMAIDHRITIFEKLFWKYLSKSNFMRVTPERTRNKFNKTYDELIVASESSINPPPAGNQTFVDHNIILSILNRLMVEAINDLAKNWIFIPPEYYDRAN</sequence>
<evidence type="ECO:0000313" key="3">
    <source>
        <dbReference type="Proteomes" id="UP001200034"/>
    </source>
</evidence>
<feature type="non-terminal residue" evidence="2">
    <location>
        <position position="607"/>
    </location>
</feature>
<gene>
    <name evidence="2" type="ORF">KR093_006582</name>
</gene>
<dbReference type="AlphaFoldDB" id="A0AAD4K585"/>
<feature type="region of interest" description="Disordered" evidence="1">
    <location>
        <begin position="459"/>
        <end position="478"/>
    </location>
</feature>
<protein>
    <submittedName>
        <fullName evidence="2">Uncharacterized protein</fullName>
    </submittedName>
</protein>
<accession>A0AAD4K585</accession>
<reference evidence="2" key="1">
    <citation type="journal article" date="2021" name="Mol. Ecol. Resour.">
        <title>Phylogenomic analyses of the genus Drosophila reveals genomic signals of climate adaptation.</title>
        <authorList>
            <person name="Li F."/>
            <person name="Rane R.V."/>
            <person name="Luria V."/>
            <person name="Xiong Z."/>
            <person name="Chen J."/>
            <person name="Li Z."/>
            <person name="Catullo R.A."/>
            <person name="Griffin P.C."/>
            <person name="Schiffer M."/>
            <person name="Pearce S."/>
            <person name="Lee S.F."/>
            <person name="McElroy K."/>
            <person name="Stocker A."/>
            <person name="Shirriffs J."/>
            <person name="Cockerell F."/>
            <person name="Coppin C."/>
            <person name="Sgro C.M."/>
            <person name="Karger A."/>
            <person name="Cain J.W."/>
            <person name="Weber J.A."/>
            <person name="Santpere G."/>
            <person name="Kirschner M.W."/>
            <person name="Hoffmann A.A."/>
            <person name="Oakeshott J.G."/>
            <person name="Zhang G."/>
        </authorList>
    </citation>
    <scope>NUCLEOTIDE SEQUENCE</scope>
    <source>
        <strain evidence="2">BGI-SZ-2011g</strain>
    </source>
</reference>
<keyword evidence="3" id="KW-1185">Reference proteome</keyword>
<evidence type="ECO:0000313" key="2">
    <source>
        <dbReference type="EMBL" id="KAH8377668.1"/>
    </source>
</evidence>
<dbReference type="Proteomes" id="UP001200034">
    <property type="component" value="Unassembled WGS sequence"/>
</dbReference>
<comment type="caution">
    <text evidence="2">The sequence shown here is derived from an EMBL/GenBank/DDBJ whole genome shotgun (WGS) entry which is preliminary data.</text>
</comment>
<organism evidence="2 3">
    <name type="scientific">Drosophila rubida</name>
    <dbReference type="NCBI Taxonomy" id="30044"/>
    <lineage>
        <taxon>Eukaryota</taxon>
        <taxon>Metazoa</taxon>
        <taxon>Ecdysozoa</taxon>
        <taxon>Arthropoda</taxon>
        <taxon>Hexapoda</taxon>
        <taxon>Insecta</taxon>
        <taxon>Pterygota</taxon>
        <taxon>Neoptera</taxon>
        <taxon>Endopterygota</taxon>
        <taxon>Diptera</taxon>
        <taxon>Brachycera</taxon>
        <taxon>Muscomorpha</taxon>
        <taxon>Ephydroidea</taxon>
        <taxon>Drosophilidae</taxon>
        <taxon>Drosophila</taxon>
    </lineage>
</organism>